<keyword evidence="2 8" id="KW-0813">Transport</keyword>
<keyword evidence="11" id="KW-1185">Reference proteome</keyword>
<evidence type="ECO:0000256" key="8">
    <source>
        <dbReference type="PROSITE-ProRule" id="PRU01360"/>
    </source>
</evidence>
<gene>
    <name evidence="10" type="ORF">FHR60_000073</name>
</gene>
<evidence type="ECO:0000256" key="6">
    <source>
        <dbReference type="ARBA" id="ARBA00023136"/>
    </source>
</evidence>
<keyword evidence="6 8" id="KW-0472">Membrane</keyword>
<evidence type="ECO:0000256" key="7">
    <source>
        <dbReference type="ARBA" id="ARBA00023237"/>
    </source>
</evidence>
<dbReference type="PANTHER" id="PTHR47234:SF2">
    <property type="entry name" value="TONB-DEPENDENT RECEPTOR"/>
    <property type="match status" value="1"/>
</dbReference>
<dbReference type="Gene3D" id="2.40.170.20">
    <property type="entry name" value="TonB-dependent receptor, beta-barrel domain"/>
    <property type="match status" value="1"/>
</dbReference>
<evidence type="ECO:0000256" key="5">
    <source>
        <dbReference type="ARBA" id="ARBA00023077"/>
    </source>
</evidence>
<dbReference type="PANTHER" id="PTHR47234">
    <property type="match status" value="1"/>
</dbReference>
<evidence type="ECO:0000256" key="2">
    <source>
        <dbReference type="ARBA" id="ARBA00022448"/>
    </source>
</evidence>
<evidence type="ECO:0000256" key="3">
    <source>
        <dbReference type="ARBA" id="ARBA00022452"/>
    </source>
</evidence>
<feature type="domain" description="TonB-dependent receptor-like beta-barrel" evidence="9">
    <location>
        <begin position="3"/>
        <end position="306"/>
    </location>
</feature>
<comment type="subcellular location">
    <subcellularLocation>
        <location evidence="1 8">Cell outer membrane</location>
        <topology evidence="1 8">Multi-pass membrane protein</topology>
    </subcellularLocation>
</comment>
<name>A0ABR6JFA8_9XANT</name>
<dbReference type="InterPro" id="IPR036942">
    <property type="entry name" value="Beta-barrel_TonB_sf"/>
</dbReference>
<evidence type="ECO:0000313" key="11">
    <source>
        <dbReference type="Proteomes" id="UP000554726"/>
    </source>
</evidence>
<proteinExistence type="inferred from homology"/>
<keyword evidence="3 8" id="KW-1134">Transmembrane beta strand</keyword>
<keyword evidence="10" id="KW-0675">Receptor</keyword>
<sequence length="344" mass="37930">MDGERKVSALYAEVNVPLLQSLELQLAGRGDHYSDFGNAFSPKASLRWQPLDAVLVRAAASRGFRAPSLSENAASTNISYGSVVDPFDPDVPGSRQSPTFFTVGNTDLDPERTRSYNLGVVLSPWADTSLSVDWYKIELDNLVGTGNNATIVQNNNPADVIRNERGTLVAVYNRYQNLSELTTSGIDVELRQHWRTEAAGNFGLNTAYTHVRDYRRPTVVGGPLQDYAGSNLGPSLPRNKATTTLDWNLGTISAALTWYYTGGYDQKASAAASAVQSRVGDYNQFDLYLGYTGIDKLTLYAKIENLADKQPPVDASFPGIRAPYDFTQYDLRGRYFTVGLDYRF</sequence>
<comment type="caution">
    <text evidence="10">The sequence shown here is derived from an EMBL/GenBank/DDBJ whole genome shotgun (WGS) entry which is preliminary data.</text>
</comment>
<keyword evidence="4 8" id="KW-0812">Transmembrane</keyword>
<dbReference type="InterPro" id="IPR039426">
    <property type="entry name" value="TonB-dep_rcpt-like"/>
</dbReference>
<evidence type="ECO:0000256" key="1">
    <source>
        <dbReference type="ARBA" id="ARBA00004571"/>
    </source>
</evidence>
<reference evidence="10 11" key="1">
    <citation type="submission" date="2020-08" db="EMBL/GenBank/DDBJ databases">
        <title>Studying the diversity of plant-associated saprophytic bacteria and their role in host health and plant-pathogen interactions.</title>
        <authorList>
            <person name="Potnis N."/>
        </authorList>
    </citation>
    <scope>NUCLEOTIDE SEQUENCE [LARGE SCALE GENOMIC DNA]</scope>
    <source>
        <strain evidence="10 11">F16</strain>
    </source>
</reference>
<evidence type="ECO:0000313" key="10">
    <source>
        <dbReference type="EMBL" id="MBB4591450.1"/>
    </source>
</evidence>
<dbReference type="InterPro" id="IPR000531">
    <property type="entry name" value="Beta-barrel_TonB"/>
</dbReference>
<dbReference type="EMBL" id="JACHNS010000001">
    <property type="protein sequence ID" value="MBB4591450.1"/>
    <property type="molecule type" value="Genomic_DNA"/>
</dbReference>
<dbReference type="SUPFAM" id="SSF56935">
    <property type="entry name" value="Porins"/>
    <property type="match status" value="1"/>
</dbReference>
<dbReference type="Proteomes" id="UP000554726">
    <property type="component" value="Unassembled WGS sequence"/>
</dbReference>
<organism evidence="10 11">
    <name type="scientific">Xanthomonas cannabis</name>
    <dbReference type="NCBI Taxonomy" id="1885674"/>
    <lineage>
        <taxon>Bacteria</taxon>
        <taxon>Pseudomonadati</taxon>
        <taxon>Pseudomonadota</taxon>
        <taxon>Gammaproteobacteria</taxon>
        <taxon>Lysobacterales</taxon>
        <taxon>Lysobacteraceae</taxon>
        <taxon>Xanthomonas</taxon>
    </lineage>
</organism>
<accession>A0ABR6JFA8</accession>
<dbReference type="Pfam" id="PF00593">
    <property type="entry name" value="TonB_dep_Rec_b-barrel"/>
    <property type="match status" value="1"/>
</dbReference>
<evidence type="ECO:0000256" key="4">
    <source>
        <dbReference type="ARBA" id="ARBA00022692"/>
    </source>
</evidence>
<dbReference type="PROSITE" id="PS52016">
    <property type="entry name" value="TONB_DEPENDENT_REC_3"/>
    <property type="match status" value="1"/>
</dbReference>
<comment type="similarity">
    <text evidence="8">Belongs to the TonB-dependent receptor family.</text>
</comment>
<protein>
    <submittedName>
        <fullName evidence="10">Outer membrane receptor protein involved in Fe transport</fullName>
    </submittedName>
</protein>
<keyword evidence="5" id="KW-0798">TonB box</keyword>
<keyword evidence="7 8" id="KW-0998">Cell outer membrane</keyword>
<evidence type="ECO:0000259" key="9">
    <source>
        <dbReference type="Pfam" id="PF00593"/>
    </source>
</evidence>